<keyword evidence="8" id="KW-1185">Reference proteome</keyword>
<comment type="similarity">
    <text evidence="1">Belongs to the replication factor A protein 1 family.</text>
</comment>
<keyword evidence="4" id="KW-0862">Zinc</keyword>
<evidence type="ECO:0000256" key="5">
    <source>
        <dbReference type="ARBA" id="ARBA00023125"/>
    </source>
</evidence>
<reference evidence="8" key="1">
    <citation type="journal article" date="2017" name="Front. Plant Sci.">
        <title>Climate Clever Clovers: New Paradigm to Reduce the Environmental Footprint of Ruminants by Breeding Low Methanogenic Forages Utilizing Haplotype Variation.</title>
        <authorList>
            <person name="Kaur P."/>
            <person name="Appels R."/>
            <person name="Bayer P.E."/>
            <person name="Keeble-Gagnere G."/>
            <person name="Wang J."/>
            <person name="Hirakawa H."/>
            <person name="Shirasawa K."/>
            <person name="Vercoe P."/>
            <person name="Stefanova K."/>
            <person name="Durmic Z."/>
            <person name="Nichols P."/>
            <person name="Revell C."/>
            <person name="Isobe S.N."/>
            <person name="Edwards D."/>
            <person name="Erskine W."/>
        </authorList>
    </citation>
    <scope>NUCLEOTIDE SEQUENCE [LARGE SCALE GENOMIC DNA]</scope>
    <source>
        <strain evidence="8">cv. Daliak</strain>
    </source>
</reference>
<keyword evidence="3" id="KW-0863">Zinc-finger</keyword>
<gene>
    <name evidence="7" type="ORF">TSUD_266240</name>
</gene>
<keyword evidence="2" id="KW-0479">Metal-binding</keyword>
<evidence type="ECO:0000259" key="6">
    <source>
        <dbReference type="Pfam" id="PF08646"/>
    </source>
</evidence>
<dbReference type="PANTHER" id="PTHR47165:SF4">
    <property type="entry name" value="OS03G0429900 PROTEIN"/>
    <property type="match status" value="1"/>
</dbReference>
<keyword evidence="5" id="KW-0238">DNA-binding</keyword>
<evidence type="ECO:0000256" key="4">
    <source>
        <dbReference type="ARBA" id="ARBA00022833"/>
    </source>
</evidence>
<dbReference type="SUPFAM" id="SSF50249">
    <property type="entry name" value="Nucleic acid-binding proteins"/>
    <property type="match status" value="1"/>
</dbReference>
<dbReference type="Gene3D" id="2.40.50.140">
    <property type="entry name" value="Nucleic acid-binding proteins"/>
    <property type="match status" value="1"/>
</dbReference>
<name>A0A2Z6N918_TRISU</name>
<dbReference type="AlphaFoldDB" id="A0A2Z6N918"/>
<evidence type="ECO:0000256" key="1">
    <source>
        <dbReference type="ARBA" id="ARBA00005690"/>
    </source>
</evidence>
<evidence type="ECO:0000313" key="7">
    <source>
        <dbReference type="EMBL" id="GAU25697.1"/>
    </source>
</evidence>
<dbReference type="InterPro" id="IPR013955">
    <property type="entry name" value="Rep_factor-A_C"/>
</dbReference>
<evidence type="ECO:0000313" key="8">
    <source>
        <dbReference type="Proteomes" id="UP000242715"/>
    </source>
</evidence>
<evidence type="ECO:0000256" key="2">
    <source>
        <dbReference type="ARBA" id="ARBA00022723"/>
    </source>
</evidence>
<dbReference type="Pfam" id="PF08646">
    <property type="entry name" value="Rep_fac-A_C"/>
    <property type="match status" value="1"/>
</dbReference>
<sequence>MWCLASFCYASNSSLAVDGLQNVSSIPTIGPHGKPSLEEDFLVKYPKTSIANLLGAGEDGVYVVGAVVDGLVDAEEWWYPACSCHRSVTADSGAYYCTQCVKHVFRMVPRFRVKLRVDDGSGQAVFVVFDNDMNHLLGKHCHELVAASKEQNAGYCPPELELLRGTKLLFKVEKRSSASPLFDHSFRVKRVCNDLSVMDVFDTPSFKADSGEDDKADCGDDDEVDAEQEFVDNTQDEDFVGNLIVSPSFVKPGEESSVGTGNVMSEIINLGDDTDDGMGVFLHGPVGLQENQLGSLKRNLFDAFSECDDLPGSSSKTVKLSKD</sequence>
<accession>A0A2Z6N918</accession>
<dbReference type="OrthoDB" id="1928343at2759"/>
<dbReference type="EMBL" id="DF973317">
    <property type="protein sequence ID" value="GAU25697.1"/>
    <property type="molecule type" value="Genomic_DNA"/>
</dbReference>
<organism evidence="7 8">
    <name type="scientific">Trifolium subterraneum</name>
    <name type="common">Subterranean clover</name>
    <dbReference type="NCBI Taxonomy" id="3900"/>
    <lineage>
        <taxon>Eukaryota</taxon>
        <taxon>Viridiplantae</taxon>
        <taxon>Streptophyta</taxon>
        <taxon>Embryophyta</taxon>
        <taxon>Tracheophyta</taxon>
        <taxon>Spermatophyta</taxon>
        <taxon>Magnoliopsida</taxon>
        <taxon>eudicotyledons</taxon>
        <taxon>Gunneridae</taxon>
        <taxon>Pentapetalae</taxon>
        <taxon>rosids</taxon>
        <taxon>fabids</taxon>
        <taxon>Fabales</taxon>
        <taxon>Fabaceae</taxon>
        <taxon>Papilionoideae</taxon>
        <taxon>50 kb inversion clade</taxon>
        <taxon>NPAAA clade</taxon>
        <taxon>Hologalegina</taxon>
        <taxon>IRL clade</taxon>
        <taxon>Trifolieae</taxon>
        <taxon>Trifolium</taxon>
    </lineage>
</organism>
<dbReference type="GO" id="GO:0003677">
    <property type="term" value="F:DNA binding"/>
    <property type="evidence" value="ECO:0007669"/>
    <property type="project" value="UniProtKB-KW"/>
</dbReference>
<dbReference type="PANTHER" id="PTHR47165">
    <property type="entry name" value="OS03G0429900 PROTEIN"/>
    <property type="match status" value="1"/>
</dbReference>
<proteinExistence type="inferred from homology"/>
<dbReference type="GO" id="GO:0008270">
    <property type="term" value="F:zinc ion binding"/>
    <property type="evidence" value="ECO:0007669"/>
    <property type="project" value="UniProtKB-KW"/>
</dbReference>
<dbReference type="InterPro" id="IPR047192">
    <property type="entry name" value="Euk_RPA1_DBD_C"/>
</dbReference>
<protein>
    <recommendedName>
        <fullName evidence="6">Replication factor A C-terminal domain-containing protein</fullName>
    </recommendedName>
</protein>
<dbReference type="Proteomes" id="UP000242715">
    <property type="component" value="Unassembled WGS sequence"/>
</dbReference>
<dbReference type="InterPro" id="IPR012340">
    <property type="entry name" value="NA-bd_OB-fold"/>
</dbReference>
<feature type="domain" description="Replication factor A C-terminal" evidence="6">
    <location>
        <begin position="71"/>
        <end position="173"/>
    </location>
</feature>
<dbReference type="CDD" id="cd04476">
    <property type="entry name" value="RPA1_DBD_C"/>
    <property type="match status" value="1"/>
</dbReference>
<evidence type="ECO:0000256" key="3">
    <source>
        <dbReference type="ARBA" id="ARBA00022771"/>
    </source>
</evidence>